<dbReference type="Proteomes" id="UP000295097">
    <property type="component" value="Unassembled WGS sequence"/>
</dbReference>
<dbReference type="InterPro" id="IPR038404">
    <property type="entry name" value="TRAP_DctP_sf"/>
</dbReference>
<comment type="caution">
    <text evidence="2">The sequence shown here is derived from an EMBL/GenBank/DDBJ whole genome shotgun (WGS) entry which is preliminary data.</text>
</comment>
<dbReference type="GO" id="GO:0030288">
    <property type="term" value="C:outer membrane-bounded periplasmic space"/>
    <property type="evidence" value="ECO:0007669"/>
    <property type="project" value="InterPro"/>
</dbReference>
<protein>
    <submittedName>
        <fullName evidence="2">Tripartite ATP-independent transporter DctP family solute receptor</fullName>
    </submittedName>
</protein>
<name>A0A4R3NG28_9HYPH</name>
<dbReference type="SUPFAM" id="SSF53850">
    <property type="entry name" value="Periplasmic binding protein-like II"/>
    <property type="match status" value="1"/>
</dbReference>
<dbReference type="GO" id="GO:0055085">
    <property type="term" value="P:transmembrane transport"/>
    <property type="evidence" value="ECO:0007669"/>
    <property type="project" value="InterPro"/>
</dbReference>
<dbReference type="InterPro" id="IPR004682">
    <property type="entry name" value="TRAP_DctP"/>
</dbReference>
<evidence type="ECO:0000313" key="2">
    <source>
        <dbReference type="EMBL" id="TCT31728.1"/>
    </source>
</evidence>
<proteinExistence type="predicted"/>
<dbReference type="PANTHER" id="PTHR33376">
    <property type="match status" value="1"/>
</dbReference>
<evidence type="ECO:0000256" key="1">
    <source>
        <dbReference type="ARBA" id="ARBA00022729"/>
    </source>
</evidence>
<keyword evidence="2" id="KW-0675">Receptor</keyword>
<organism evidence="2 3">
    <name type="scientific">Martelella mediterranea</name>
    <dbReference type="NCBI Taxonomy" id="293089"/>
    <lineage>
        <taxon>Bacteria</taxon>
        <taxon>Pseudomonadati</taxon>
        <taxon>Pseudomonadota</taxon>
        <taxon>Alphaproteobacteria</taxon>
        <taxon>Hyphomicrobiales</taxon>
        <taxon>Aurantimonadaceae</taxon>
        <taxon>Martelella</taxon>
    </lineage>
</organism>
<dbReference type="AlphaFoldDB" id="A0A4R3NG28"/>
<dbReference type="GO" id="GO:0030246">
    <property type="term" value="F:carbohydrate binding"/>
    <property type="evidence" value="ECO:0007669"/>
    <property type="project" value="TreeGrafter"/>
</dbReference>
<dbReference type="NCBIfam" id="NF037995">
    <property type="entry name" value="TRAP_S1"/>
    <property type="match status" value="1"/>
</dbReference>
<dbReference type="InterPro" id="IPR018389">
    <property type="entry name" value="DctP_fam"/>
</dbReference>
<dbReference type="Gene3D" id="3.40.190.170">
    <property type="entry name" value="Bacterial extracellular solute-binding protein, family 7"/>
    <property type="match status" value="1"/>
</dbReference>
<reference evidence="2 3" key="1">
    <citation type="submission" date="2019-03" db="EMBL/GenBank/DDBJ databases">
        <title>Freshwater and sediment microbial communities from various areas in North America, analyzing microbe dynamics in response to fracking.</title>
        <authorList>
            <person name="Lamendella R."/>
        </authorList>
    </citation>
    <scope>NUCLEOTIDE SEQUENCE [LARGE SCALE GENOMIC DNA]</scope>
    <source>
        <strain evidence="2 3">175.2</strain>
    </source>
</reference>
<dbReference type="NCBIfam" id="TIGR00787">
    <property type="entry name" value="dctP"/>
    <property type="match status" value="1"/>
</dbReference>
<dbReference type="PIRSF" id="PIRSF006470">
    <property type="entry name" value="DctB"/>
    <property type="match status" value="1"/>
</dbReference>
<keyword evidence="1" id="KW-0732">Signal</keyword>
<sequence length="332" mass="35964">MTVTMKNIVIGSLVGVGLALSATTGVQAKSLRFASEASRNDTQYAGAQKFNELLEEKTGGELDLKIFTDSTLGNGQAAITGTRGSTIDMLVTGSSNFSGLVPLIGMLDIPFLFEDTDHAYRTLDGEVGQELLDQLNDVGLQGLAYWDNGWRQITNSVHPVHTPDDVKGLKIRTTGAPVHIEAFQLLGANPVPMPIGELYTALEMGTVDAQEHPLGVFVSAKLYEVQDYLTLSYHAYSPLIVAMNKAKFDALPEDQQQALIEAAREAGDYQRELNNQAIAEEVEFLRGEGLDIVESIEQAPFVEATLGVRDTFVDQFGGASELQQIDALRAND</sequence>
<evidence type="ECO:0000313" key="3">
    <source>
        <dbReference type="Proteomes" id="UP000295097"/>
    </source>
</evidence>
<gene>
    <name evidence="2" type="ORF">EDC90_104128</name>
</gene>
<keyword evidence="3" id="KW-1185">Reference proteome</keyword>
<dbReference type="RefSeq" id="WP_245511124.1">
    <property type="nucleotide sequence ID" value="NZ_SMAR01000041.1"/>
</dbReference>
<dbReference type="PANTHER" id="PTHR33376:SF18">
    <property type="entry name" value="2,3-DIKETO-L-GULONATE-BINDING PERIPLASMIC PROTEIN YIAO"/>
    <property type="match status" value="1"/>
</dbReference>
<accession>A0A4R3NG28</accession>
<dbReference type="Pfam" id="PF03480">
    <property type="entry name" value="DctP"/>
    <property type="match status" value="1"/>
</dbReference>
<dbReference type="EMBL" id="SMAR01000041">
    <property type="protein sequence ID" value="TCT31728.1"/>
    <property type="molecule type" value="Genomic_DNA"/>
</dbReference>